<dbReference type="PANTHER" id="PTHR43798">
    <property type="entry name" value="MONOACYLGLYCEROL LIPASE"/>
    <property type="match status" value="1"/>
</dbReference>
<evidence type="ECO:0000256" key="2">
    <source>
        <dbReference type="ARBA" id="ARBA00022801"/>
    </source>
</evidence>
<dbReference type="InParanoid" id="A0A6J2Y924"/>
<name>A0A6J2Y924_SITOR</name>
<dbReference type="InterPro" id="IPR000073">
    <property type="entry name" value="AB_hydrolase_1"/>
</dbReference>
<keyword evidence="4" id="KW-1185">Reference proteome</keyword>
<dbReference type="GO" id="GO:0016020">
    <property type="term" value="C:membrane"/>
    <property type="evidence" value="ECO:0007669"/>
    <property type="project" value="TreeGrafter"/>
</dbReference>
<gene>
    <name evidence="5" type="primary">LOC115885292</name>
</gene>
<dbReference type="Proteomes" id="UP000504635">
    <property type="component" value="Unplaced"/>
</dbReference>
<dbReference type="FunCoup" id="A0A6J2Y924">
    <property type="interactions" value="1"/>
</dbReference>
<dbReference type="RefSeq" id="XP_030760012.1">
    <property type="nucleotide sequence ID" value="XM_030904152.1"/>
</dbReference>
<organism evidence="4 5">
    <name type="scientific">Sitophilus oryzae</name>
    <name type="common">Rice weevil</name>
    <name type="synonym">Curculio oryzae</name>
    <dbReference type="NCBI Taxonomy" id="7048"/>
    <lineage>
        <taxon>Eukaryota</taxon>
        <taxon>Metazoa</taxon>
        <taxon>Ecdysozoa</taxon>
        <taxon>Arthropoda</taxon>
        <taxon>Hexapoda</taxon>
        <taxon>Insecta</taxon>
        <taxon>Pterygota</taxon>
        <taxon>Neoptera</taxon>
        <taxon>Endopterygota</taxon>
        <taxon>Coleoptera</taxon>
        <taxon>Polyphaga</taxon>
        <taxon>Cucujiformia</taxon>
        <taxon>Curculionidae</taxon>
        <taxon>Dryophthorinae</taxon>
        <taxon>Sitophilus</taxon>
    </lineage>
</organism>
<evidence type="ECO:0000259" key="3">
    <source>
        <dbReference type="Pfam" id="PF00561"/>
    </source>
</evidence>
<dbReference type="Pfam" id="PF00561">
    <property type="entry name" value="Abhydrolase_1"/>
    <property type="match status" value="1"/>
</dbReference>
<reference evidence="5" key="1">
    <citation type="submission" date="2025-08" db="UniProtKB">
        <authorList>
            <consortium name="RefSeq"/>
        </authorList>
    </citation>
    <scope>IDENTIFICATION</scope>
    <source>
        <tissue evidence="5">Gonads</tissue>
    </source>
</reference>
<evidence type="ECO:0000313" key="4">
    <source>
        <dbReference type="Proteomes" id="UP000504635"/>
    </source>
</evidence>
<evidence type="ECO:0000313" key="5">
    <source>
        <dbReference type="RefSeq" id="XP_030760012.1"/>
    </source>
</evidence>
<dbReference type="GO" id="GO:0016787">
    <property type="term" value="F:hydrolase activity"/>
    <property type="evidence" value="ECO:0007669"/>
    <property type="project" value="UniProtKB-KW"/>
</dbReference>
<keyword evidence="2 5" id="KW-0378">Hydrolase</keyword>
<dbReference type="InterPro" id="IPR050266">
    <property type="entry name" value="AB_hydrolase_sf"/>
</dbReference>
<protein>
    <submittedName>
        <fullName evidence="5">Probable serine hydrolase</fullName>
    </submittedName>
</protein>
<evidence type="ECO:0000256" key="1">
    <source>
        <dbReference type="ARBA" id="ARBA00008645"/>
    </source>
</evidence>
<proteinExistence type="inferred from homology"/>
<dbReference type="KEGG" id="soy:115885292"/>
<dbReference type="Gene3D" id="3.40.50.1820">
    <property type="entry name" value="alpha/beta hydrolase"/>
    <property type="match status" value="1"/>
</dbReference>
<dbReference type="SUPFAM" id="SSF53474">
    <property type="entry name" value="alpha/beta-Hydrolases"/>
    <property type="match status" value="1"/>
</dbReference>
<dbReference type="PANTHER" id="PTHR43798:SF14">
    <property type="entry name" value="SERINE HYDROLASE-LIKE PROTEIN DDB_G0286239"/>
    <property type="match status" value="1"/>
</dbReference>
<comment type="similarity">
    <text evidence="1">Belongs to the AB hydrolase superfamily.</text>
</comment>
<dbReference type="GeneID" id="115885292"/>
<dbReference type="OrthoDB" id="190201at2759"/>
<feature type="domain" description="AB hydrolase-1" evidence="3">
    <location>
        <begin position="50"/>
        <end position="304"/>
    </location>
</feature>
<accession>A0A6J2Y924</accession>
<sequence length="348" mass="40391">MAIFKTMKKLWFRKHHYRQLSNAKKFLEVAIPVPWGNIRGKWWGPTDKRPILTLHGWQDNCGSFDRLIPLLNNDVGFLAIDLPGHGYSSRLPVGVPYNITTYLSAIQYTKKHLGWSQLTLMGHSFGGITSFTYTMMYPDEVDFLICIDGAKQFIPKFRKNRLAKSFDTFIKNSDLVMENNEPPSYTMEEIRKKVIQPNHGSIHTDVAHYLLERSIARSKTQPDKYYFTRDPRLKAEAFIYVSQEESVYMAQYIRCPVFIAKAKGFGYFEPKENYYKVMEVLKRTVPDFEHHYVEGTHHAHLNNPGAELSSLINNFIKKYDLVDRNVGGLKADIIIDERIILKTVVRSK</sequence>
<dbReference type="PRINTS" id="PR00111">
    <property type="entry name" value="ABHYDROLASE"/>
</dbReference>
<dbReference type="InterPro" id="IPR029058">
    <property type="entry name" value="AB_hydrolase_fold"/>
</dbReference>
<dbReference type="AlphaFoldDB" id="A0A6J2Y924"/>